<dbReference type="InterPro" id="IPR009014">
    <property type="entry name" value="Transketo_C/PFOR_II"/>
</dbReference>
<dbReference type="PANTHER" id="PTHR43257">
    <property type="entry name" value="PYRUVATE DEHYDROGENASE E1 COMPONENT BETA SUBUNIT"/>
    <property type="match status" value="1"/>
</dbReference>
<dbReference type="InterPro" id="IPR029061">
    <property type="entry name" value="THDP-binding"/>
</dbReference>
<sequence length="328" mass="36114">MREIQFREALREAMNEEMRKDDKIFLLGEEVAEYNGAYKVSQGMLDEFGAKRIIDTPIAELGFAGIAVGAAMNGLKPIVEFMTFNFSLVAIDQVINAAAKIHSMSGGQFSIPMVFRGPTGNAGQLAAQHSQNFENWFANTPGLKVVVPSNPYEAKGLLKSAIIDPDPVIFMESEVMYGDKGQVPEEEYYLEIGKANIIQEGTDVTIVSFGKMLPRVVIPAVEELKKEGISVELIDLRSVRPIDYPTIIASVKKTNRLVIVEEAWPLASISTDLAFNVQRNAFDYLDAPVIRVNCADVPLPYAPTLIEAALPSVEKVVKAVKEVSYIKK</sequence>
<dbReference type="SUPFAM" id="SSF52518">
    <property type="entry name" value="Thiamin diphosphate-binding fold (THDP-binding)"/>
    <property type="match status" value="1"/>
</dbReference>
<dbReference type="FunFam" id="3.40.50.970:FF:000001">
    <property type="entry name" value="Pyruvate dehydrogenase E1 beta subunit"/>
    <property type="match status" value="1"/>
</dbReference>
<dbReference type="PANTHER" id="PTHR43257:SF2">
    <property type="entry name" value="PYRUVATE DEHYDROGENASE E1 COMPONENT SUBUNIT BETA"/>
    <property type="match status" value="1"/>
</dbReference>
<dbReference type="RefSeq" id="WP_112375156.1">
    <property type="nucleotide sequence ID" value="NZ_CP069793.1"/>
</dbReference>
<evidence type="ECO:0000256" key="1">
    <source>
        <dbReference type="ARBA" id="ARBA00001964"/>
    </source>
</evidence>
<dbReference type="InterPro" id="IPR005475">
    <property type="entry name" value="Transketolase-like_Pyr-bd"/>
</dbReference>
<dbReference type="GeneID" id="97183137"/>
<evidence type="ECO:0000256" key="2">
    <source>
        <dbReference type="ARBA" id="ARBA00023002"/>
    </source>
</evidence>
<dbReference type="NCBIfam" id="NF008854">
    <property type="entry name" value="PRK11892.1"/>
    <property type="match status" value="1"/>
</dbReference>
<dbReference type="Gene3D" id="3.40.50.920">
    <property type="match status" value="1"/>
</dbReference>
<reference evidence="5 6" key="1">
    <citation type="submission" date="2018-06" db="EMBL/GenBank/DDBJ databases">
        <authorList>
            <consortium name="Pathogen Informatics"/>
            <person name="Doyle S."/>
        </authorList>
    </citation>
    <scope>NUCLEOTIDE SEQUENCE [LARGE SCALE GENOMIC DNA]</scope>
    <source>
        <strain evidence="5 6">NCTC11343</strain>
    </source>
</reference>
<dbReference type="SUPFAM" id="SSF52922">
    <property type="entry name" value="TK C-terminal domain-like"/>
    <property type="match status" value="1"/>
</dbReference>
<dbReference type="Pfam" id="PF02780">
    <property type="entry name" value="Transketolase_C"/>
    <property type="match status" value="1"/>
</dbReference>
<keyword evidence="2 5" id="KW-0560">Oxidoreductase</keyword>
<dbReference type="InterPro" id="IPR033248">
    <property type="entry name" value="Transketolase_C"/>
</dbReference>
<gene>
    <name evidence="5" type="primary">bfmBAB</name>
    <name evidence="5" type="ORF">NCTC11343_03253</name>
</gene>
<proteinExistence type="predicted"/>
<comment type="cofactor">
    <cofactor evidence="1">
        <name>thiamine diphosphate</name>
        <dbReference type="ChEBI" id="CHEBI:58937"/>
    </cofactor>
</comment>
<evidence type="ECO:0000259" key="4">
    <source>
        <dbReference type="SMART" id="SM00861"/>
    </source>
</evidence>
<protein>
    <submittedName>
        <fullName evidence="5">2-oxoisovalerate dehydrogenase subunit beta</fullName>
        <ecNumber evidence="5">1.2.4.4</ecNumber>
    </submittedName>
</protein>
<dbReference type="FunFam" id="3.40.50.920:FF:000001">
    <property type="entry name" value="Pyruvate dehydrogenase E1 beta subunit"/>
    <property type="match status" value="1"/>
</dbReference>
<dbReference type="GO" id="GO:0003863">
    <property type="term" value="F:branched-chain 2-oxo acid dehydrogenase activity"/>
    <property type="evidence" value="ECO:0007669"/>
    <property type="project" value="UniProtKB-EC"/>
</dbReference>
<dbReference type="CDD" id="cd07036">
    <property type="entry name" value="TPP_PYR_E1-PDHc-beta_like"/>
    <property type="match status" value="1"/>
</dbReference>
<dbReference type="EC" id="1.2.4.4" evidence="5"/>
<feature type="domain" description="Transketolase-like pyrimidine-binding" evidence="4">
    <location>
        <begin position="4"/>
        <end position="179"/>
    </location>
</feature>
<organism evidence="5 6">
    <name type="scientific">Sphingobacterium multivorum</name>
    <dbReference type="NCBI Taxonomy" id="28454"/>
    <lineage>
        <taxon>Bacteria</taxon>
        <taxon>Pseudomonadati</taxon>
        <taxon>Bacteroidota</taxon>
        <taxon>Sphingobacteriia</taxon>
        <taxon>Sphingobacteriales</taxon>
        <taxon>Sphingobacteriaceae</taxon>
        <taxon>Sphingobacterium</taxon>
    </lineage>
</organism>
<evidence type="ECO:0000256" key="3">
    <source>
        <dbReference type="ARBA" id="ARBA00023052"/>
    </source>
</evidence>
<dbReference type="Gene3D" id="3.40.50.970">
    <property type="match status" value="1"/>
</dbReference>
<dbReference type="Pfam" id="PF02779">
    <property type="entry name" value="Transket_pyr"/>
    <property type="match status" value="1"/>
</dbReference>
<dbReference type="Proteomes" id="UP000251241">
    <property type="component" value="Unassembled WGS sequence"/>
</dbReference>
<name>A0A2X2J1Y2_SPHMU</name>
<accession>A0A2X2J1Y2</accession>
<dbReference type="AlphaFoldDB" id="A0A2X2J1Y2"/>
<dbReference type="SMART" id="SM00861">
    <property type="entry name" value="Transket_pyr"/>
    <property type="match status" value="1"/>
</dbReference>
<dbReference type="EMBL" id="UAUU01000009">
    <property type="protein sequence ID" value="SPZ88028.1"/>
    <property type="molecule type" value="Genomic_DNA"/>
</dbReference>
<evidence type="ECO:0000313" key="6">
    <source>
        <dbReference type="Proteomes" id="UP000251241"/>
    </source>
</evidence>
<evidence type="ECO:0000313" key="5">
    <source>
        <dbReference type="EMBL" id="SPZ88028.1"/>
    </source>
</evidence>
<dbReference type="NCBIfam" id="NF006667">
    <property type="entry name" value="PRK09212.1"/>
    <property type="match status" value="1"/>
</dbReference>
<keyword evidence="3" id="KW-0786">Thiamine pyrophosphate</keyword>